<keyword evidence="1" id="KW-1133">Transmembrane helix</keyword>
<keyword evidence="1" id="KW-0472">Membrane</keyword>
<proteinExistence type="predicted"/>
<dbReference type="eggNOG" id="ENOG50331CT">
    <property type="taxonomic scope" value="Bacteria"/>
</dbReference>
<keyword evidence="1" id="KW-0812">Transmembrane</keyword>
<reference evidence="2" key="1">
    <citation type="submission" date="2009-01" db="EMBL/GenBank/DDBJ databases">
        <title>Complete sequence of plasmid2 Cyanothece sp. PCC 7425.</title>
        <authorList>
            <consortium name="US DOE Joint Genome Institute"/>
            <person name="Lucas S."/>
            <person name="Copeland A."/>
            <person name="Lapidus A."/>
            <person name="Glavina del Rio T."/>
            <person name="Dalin E."/>
            <person name="Tice H."/>
            <person name="Bruce D."/>
            <person name="Goodwin L."/>
            <person name="Pitluck S."/>
            <person name="Sims D."/>
            <person name="Meineke L."/>
            <person name="Brettin T."/>
            <person name="Detter J.C."/>
            <person name="Han C."/>
            <person name="Larimer F."/>
            <person name="Land M."/>
            <person name="Hauser L."/>
            <person name="Kyrpides N."/>
            <person name="Ovchinnikova G."/>
            <person name="Liberton M."/>
            <person name="Stoeckel J."/>
            <person name="Banerjee A."/>
            <person name="Singh A."/>
            <person name="Page L."/>
            <person name="Sato H."/>
            <person name="Zhao L."/>
            <person name="Sherman L."/>
            <person name="Pakrasi H."/>
            <person name="Richardson P."/>
        </authorList>
    </citation>
    <scope>NUCLEOTIDE SEQUENCE</scope>
    <source>
        <strain evidence="2">PCC 7425</strain>
        <plasmid evidence="2">pP742502</plasmid>
    </source>
</reference>
<feature type="transmembrane region" description="Helical" evidence="1">
    <location>
        <begin position="66"/>
        <end position="84"/>
    </location>
</feature>
<organism evidence="2">
    <name type="scientific">Cyanothece sp. (strain PCC 7425 / ATCC 29141)</name>
    <dbReference type="NCBI Taxonomy" id="395961"/>
    <lineage>
        <taxon>Bacteria</taxon>
        <taxon>Bacillati</taxon>
        <taxon>Cyanobacteriota</taxon>
        <taxon>Cyanophyceae</taxon>
        <taxon>Gomontiellales</taxon>
        <taxon>Cyanothecaceae</taxon>
        <taxon>Cyanothece</taxon>
    </lineage>
</organism>
<gene>
    <name evidence="2" type="ordered locus">Cyan7425_0061</name>
</gene>
<sequence>MNSTSNQQLVRRGWLQCSLWLLAVVPLLIGFWAFFAPHHFYEIFPLPGRHWISTLGPYNEHLVQDYGASNLGFGVLLTVAAVLLEQQLVQIALVSWLAFAVPHFIFHLTQTHHFSQFDNVTQLGSLGFVALLPISLLFYMTKQKE</sequence>
<dbReference type="EMBL" id="CP001346">
    <property type="protein sequence ID" value="ACL47771.1"/>
    <property type="molecule type" value="Genomic_DNA"/>
</dbReference>
<name>B8HZC3_CYAP4</name>
<dbReference type="OrthoDB" id="74134at2"/>
<evidence type="ECO:0008006" key="3">
    <source>
        <dbReference type="Google" id="ProtNLM"/>
    </source>
</evidence>
<evidence type="ECO:0000313" key="2">
    <source>
        <dbReference type="EMBL" id="ACL47771.1"/>
    </source>
</evidence>
<accession>B8HZC3</accession>
<dbReference type="KEGG" id="cyn:Cyan7425_0061"/>
<keyword evidence="2" id="KW-0614">Plasmid</keyword>
<feature type="transmembrane region" description="Helical" evidence="1">
    <location>
        <begin position="91"/>
        <end position="108"/>
    </location>
</feature>
<protein>
    <recommendedName>
        <fullName evidence="3">DUF4267 domain-containing protein</fullName>
    </recommendedName>
</protein>
<feature type="transmembrane region" description="Helical" evidence="1">
    <location>
        <begin position="12"/>
        <end position="35"/>
    </location>
</feature>
<geneLocation type="plasmid" evidence="2">
    <name>pP742502</name>
</geneLocation>
<dbReference type="HOGENOM" id="CLU_138495_0_0_3"/>
<feature type="transmembrane region" description="Helical" evidence="1">
    <location>
        <begin position="120"/>
        <end position="140"/>
    </location>
</feature>
<evidence type="ECO:0000256" key="1">
    <source>
        <dbReference type="SAM" id="Phobius"/>
    </source>
</evidence>
<dbReference type="AlphaFoldDB" id="B8HZC3"/>